<evidence type="ECO:0000256" key="2">
    <source>
        <dbReference type="ARBA" id="ARBA00006285"/>
    </source>
</evidence>
<evidence type="ECO:0000256" key="7">
    <source>
        <dbReference type="ARBA" id="ARBA00033000"/>
    </source>
</evidence>
<evidence type="ECO:0000256" key="4">
    <source>
        <dbReference type="ARBA" id="ARBA00022801"/>
    </source>
</evidence>
<dbReference type="InterPro" id="IPR059177">
    <property type="entry name" value="GH29D-like_dom"/>
</dbReference>
<dbReference type="EC" id="3.2.1.52" evidence="3"/>
<gene>
    <name evidence="12" type="ORF">GCM10008090_03030</name>
</gene>
<dbReference type="GO" id="GO:0030203">
    <property type="term" value="P:glycosaminoglycan metabolic process"/>
    <property type="evidence" value="ECO:0007669"/>
    <property type="project" value="TreeGrafter"/>
</dbReference>
<evidence type="ECO:0000259" key="11">
    <source>
        <dbReference type="Pfam" id="PF13290"/>
    </source>
</evidence>
<comment type="similarity">
    <text evidence="2">Belongs to the glycosyl hydrolase 20 family.</text>
</comment>
<evidence type="ECO:0000256" key="5">
    <source>
        <dbReference type="ARBA" id="ARBA00023295"/>
    </source>
</evidence>
<reference evidence="12" key="2">
    <citation type="submission" date="2020-09" db="EMBL/GenBank/DDBJ databases">
        <authorList>
            <person name="Sun Q."/>
            <person name="Kim S."/>
        </authorList>
    </citation>
    <scope>NUCLEOTIDE SEQUENCE</scope>
    <source>
        <strain evidence="12">KCTC 12711</strain>
    </source>
</reference>
<dbReference type="Pfam" id="PF02838">
    <property type="entry name" value="Glyco_hydro_20b"/>
    <property type="match status" value="1"/>
</dbReference>
<dbReference type="Proteomes" id="UP000614811">
    <property type="component" value="Unassembled WGS sequence"/>
</dbReference>
<dbReference type="GO" id="GO:0004563">
    <property type="term" value="F:beta-N-acetylhexosaminidase activity"/>
    <property type="evidence" value="ECO:0007669"/>
    <property type="project" value="UniProtKB-EC"/>
</dbReference>
<dbReference type="InterPro" id="IPR015883">
    <property type="entry name" value="Glyco_hydro_20_cat"/>
</dbReference>
<organism evidence="12 13">
    <name type="scientific">Arenicella chitinivorans</name>
    <dbReference type="NCBI Taxonomy" id="1329800"/>
    <lineage>
        <taxon>Bacteria</taxon>
        <taxon>Pseudomonadati</taxon>
        <taxon>Pseudomonadota</taxon>
        <taxon>Gammaproteobacteria</taxon>
        <taxon>Arenicellales</taxon>
        <taxon>Arenicellaceae</taxon>
        <taxon>Arenicella</taxon>
    </lineage>
</organism>
<evidence type="ECO:0000256" key="1">
    <source>
        <dbReference type="ARBA" id="ARBA00001231"/>
    </source>
</evidence>
<feature type="domain" description="Glycoside hydrolase family 20 catalytic" evidence="9">
    <location>
        <begin position="137"/>
        <end position="477"/>
    </location>
</feature>
<dbReference type="GO" id="GO:0005975">
    <property type="term" value="P:carbohydrate metabolic process"/>
    <property type="evidence" value="ECO:0007669"/>
    <property type="project" value="InterPro"/>
</dbReference>
<evidence type="ECO:0000256" key="3">
    <source>
        <dbReference type="ARBA" id="ARBA00012663"/>
    </source>
</evidence>
<protein>
    <recommendedName>
        <fullName evidence="3">beta-N-acetylhexosaminidase</fullName>
        <ecNumber evidence="3">3.2.1.52</ecNumber>
    </recommendedName>
    <alternativeName>
        <fullName evidence="6">Beta-N-acetylhexosaminidase</fullName>
    </alternativeName>
    <alternativeName>
        <fullName evidence="7">N-acetyl-beta-glucosaminidase</fullName>
    </alternativeName>
</protein>
<reference evidence="12" key="1">
    <citation type="journal article" date="2014" name="Int. J. Syst. Evol. Microbiol.">
        <title>Complete genome sequence of Corynebacterium casei LMG S-19264T (=DSM 44701T), isolated from a smear-ripened cheese.</title>
        <authorList>
            <consortium name="US DOE Joint Genome Institute (JGI-PGF)"/>
            <person name="Walter F."/>
            <person name="Albersmeier A."/>
            <person name="Kalinowski J."/>
            <person name="Ruckert C."/>
        </authorList>
    </citation>
    <scope>NUCLEOTIDE SEQUENCE</scope>
    <source>
        <strain evidence="12">KCTC 12711</strain>
    </source>
</reference>
<dbReference type="SUPFAM" id="SSF55545">
    <property type="entry name" value="beta-N-acetylhexosaminidase-like domain"/>
    <property type="match status" value="1"/>
</dbReference>
<dbReference type="InterPro" id="IPR029018">
    <property type="entry name" value="Hex-like_dom2"/>
</dbReference>
<proteinExistence type="inferred from homology"/>
<accession>A0A918VHG5</accession>
<dbReference type="PRINTS" id="PR00738">
    <property type="entry name" value="GLHYDRLASE20"/>
</dbReference>
<evidence type="ECO:0000256" key="8">
    <source>
        <dbReference type="PIRSR" id="PIRSR625705-1"/>
    </source>
</evidence>
<evidence type="ECO:0000259" key="10">
    <source>
        <dbReference type="Pfam" id="PF02838"/>
    </source>
</evidence>
<dbReference type="AlphaFoldDB" id="A0A918VHG5"/>
<evidence type="ECO:0000256" key="6">
    <source>
        <dbReference type="ARBA" id="ARBA00030512"/>
    </source>
</evidence>
<evidence type="ECO:0000259" key="9">
    <source>
        <dbReference type="Pfam" id="PF00728"/>
    </source>
</evidence>
<dbReference type="SUPFAM" id="SSF51445">
    <property type="entry name" value="(Trans)glycosidases"/>
    <property type="match status" value="1"/>
</dbReference>
<name>A0A918VHG5_9GAMM</name>
<dbReference type="CDD" id="cd06563">
    <property type="entry name" value="GH20_chitobiase-like"/>
    <property type="match status" value="1"/>
</dbReference>
<dbReference type="InterPro" id="IPR017853">
    <property type="entry name" value="GH"/>
</dbReference>
<dbReference type="InterPro" id="IPR025705">
    <property type="entry name" value="Beta_hexosaminidase_sua/sub"/>
</dbReference>
<dbReference type="Gene3D" id="3.30.379.10">
    <property type="entry name" value="Chitobiase/beta-hexosaminidase domain 2-like"/>
    <property type="match status" value="1"/>
</dbReference>
<evidence type="ECO:0000313" key="13">
    <source>
        <dbReference type="Proteomes" id="UP000614811"/>
    </source>
</evidence>
<keyword evidence="13" id="KW-1185">Reference proteome</keyword>
<dbReference type="GO" id="GO:0016020">
    <property type="term" value="C:membrane"/>
    <property type="evidence" value="ECO:0007669"/>
    <property type="project" value="TreeGrafter"/>
</dbReference>
<keyword evidence="4" id="KW-0378">Hydrolase</keyword>
<feature type="domain" description="Beta-hexosaminidase bacterial type N-terminal" evidence="10">
    <location>
        <begin position="15"/>
        <end position="132"/>
    </location>
</feature>
<dbReference type="PANTHER" id="PTHR22600">
    <property type="entry name" value="BETA-HEXOSAMINIDASE"/>
    <property type="match status" value="1"/>
</dbReference>
<dbReference type="InterPro" id="IPR015882">
    <property type="entry name" value="HEX_bac_N"/>
</dbReference>
<dbReference type="Gene3D" id="3.20.20.80">
    <property type="entry name" value="Glycosidases"/>
    <property type="match status" value="1"/>
</dbReference>
<dbReference type="Pfam" id="PF13290">
    <property type="entry name" value="CHB_HEX_C_1"/>
    <property type="match status" value="1"/>
</dbReference>
<feature type="domain" description="GH29D-like beta-sandwich" evidence="11">
    <location>
        <begin position="524"/>
        <end position="573"/>
    </location>
</feature>
<comment type="catalytic activity">
    <reaction evidence="1">
        <text>Hydrolysis of terminal non-reducing N-acetyl-D-hexosamine residues in N-acetyl-beta-D-hexosaminides.</text>
        <dbReference type="EC" id="3.2.1.52"/>
    </reaction>
</comment>
<feature type="active site" description="Proton donor" evidence="8">
    <location>
        <position position="314"/>
    </location>
</feature>
<dbReference type="EMBL" id="BMXA01000001">
    <property type="protein sequence ID" value="GGZ98066.1"/>
    <property type="molecule type" value="Genomic_DNA"/>
</dbReference>
<dbReference type="PANTHER" id="PTHR22600:SF57">
    <property type="entry name" value="BETA-N-ACETYLHEXOSAMINIDASE"/>
    <property type="match status" value="1"/>
</dbReference>
<comment type="caution">
    <text evidence="12">The sequence shown here is derived from an EMBL/GenBank/DDBJ whole genome shotgun (WGS) entry which is preliminary data.</text>
</comment>
<evidence type="ECO:0000313" key="12">
    <source>
        <dbReference type="EMBL" id="GGZ98066.1"/>
    </source>
</evidence>
<dbReference type="Pfam" id="PF00728">
    <property type="entry name" value="Glyco_hydro_20"/>
    <property type="match status" value="1"/>
</dbReference>
<keyword evidence="5" id="KW-0326">Glycosidase</keyword>
<sequence>MAYAVNIRRSITNLPLAPYPAHCELAANDHRFNLELATIYANQCLSEYAEVLHAALDLPKHNVQLDAERSGKSPAIALNLNAALDSDYELIIGVDTVSLTGRDETQMFYGVQTLIQLAQSLGPYLPTLEIRDTARCKYRGLHLDVSRHFYPVDNVKRVLDLMAMHKLNHFHWHLVDDQGWRLEIDAFPDLVKTGSHRPGTVTKHTLDRDNELDNTPHRGFYTKQDIRDIVAYAKARHITVIPEIDLPGHSSALLTAYPVLACHNAPTPPRVQTHFGIFTQVLCNRESTFTFLETLFTELAVLFPGPYVHIGGDEVKKTHWDSCPDCQQVLRDRALSNSEALHGYFIQRVTKILANLNKRAICWDDVLDSDNLDQSVKIMSWLGEEKACDALTRGHDVIMTQSKLYFDFYQSLSIDEPFAIHGHAPLKEVYNYDPLEHSDTIQGVQANVWTEYIDTMPKLEYALLPRLAALAEIAWTPKSQQSWTAFRQRIPALLERYEKLGYHAADSVFVPQFNVLDRGTGYLRVALHSEFPQLPIYFTSDGTRPTEGSSAYQQPLLITEPTLLHAGCFSTDNKPASGVVPLFVFPHHAMGCKVVAKDSALNLIEIDHLNQLTNGLPQQGVRFQHAQWALFEALDSFHIDLDLRTTQTFSTISVGFDGALGRSLYFPVSVTVHGSQNEQDWKVLGQLQPSQPTGRWALSSAEHTYRFLRFSVDNRQTIYSFEDARDIIPPLYVDEITVT</sequence>